<evidence type="ECO:0000256" key="14">
    <source>
        <dbReference type="RuleBase" id="RU000688"/>
    </source>
</evidence>
<dbReference type="InterPro" id="IPR050939">
    <property type="entry name" value="Olfactory_GPCR1"/>
</dbReference>
<evidence type="ECO:0000256" key="2">
    <source>
        <dbReference type="ARBA" id="ARBA00010663"/>
    </source>
</evidence>
<dbReference type="AlphaFoldDB" id="A0A974DFB3"/>
<feature type="transmembrane region" description="Helical" evidence="15">
    <location>
        <begin position="24"/>
        <end position="48"/>
    </location>
</feature>
<keyword evidence="4 15" id="KW-0716">Sensory transduction</keyword>
<keyword evidence="12" id="KW-0325">Glycoprotein</keyword>
<name>A0A974DFB3_XENLA</name>
<dbReference type="SUPFAM" id="SSF81321">
    <property type="entry name" value="Family A G protein-coupled receptor-like"/>
    <property type="match status" value="1"/>
</dbReference>
<dbReference type="Pfam" id="PF13853">
    <property type="entry name" value="7tm_4"/>
    <property type="match status" value="1"/>
</dbReference>
<comment type="similarity">
    <text evidence="2 14">Belongs to the G-protein coupled receptor 1 family.</text>
</comment>
<proteinExistence type="inferred from homology"/>
<keyword evidence="10" id="KW-1015">Disulfide bond</keyword>
<dbReference type="EMBL" id="CM004470">
    <property type="protein sequence ID" value="OCT90878.1"/>
    <property type="molecule type" value="Genomic_DNA"/>
</dbReference>
<keyword evidence="11 14" id="KW-0675">Receptor</keyword>
<comment type="subcellular location">
    <subcellularLocation>
        <location evidence="1 15">Cell membrane</location>
        <topology evidence="1 15">Multi-pass membrane protein</topology>
    </subcellularLocation>
</comment>
<organism evidence="17 18">
    <name type="scientific">Xenopus laevis</name>
    <name type="common">African clawed frog</name>
    <dbReference type="NCBI Taxonomy" id="8355"/>
    <lineage>
        <taxon>Eukaryota</taxon>
        <taxon>Metazoa</taxon>
        <taxon>Chordata</taxon>
        <taxon>Craniata</taxon>
        <taxon>Vertebrata</taxon>
        <taxon>Euteleostomi</taxon>
        <taxon>Amphibia</taxon>
        <taxon>Batrachia</taxon>
        <taxon>Anura</taxon>
        <taxon>Pipoidea</taxon>
        <taxon>Pipidae</taxon>
        <taxon>Xenopodinae</taxon>
        <taxon>Xenopus</taxon>
        <taxon>Xenopus</taxon>
    </lineage>
</organism>
<keyword evidence="9 15" id="KW-0472">Membrane</keyword>
<evidence type="ECO:0000313" key="18">
    <source>
        <dbReference type="Proteomes" id="UP000694892"/>
    </source>
</evidence>
<dbReference type="FunFam" id="1.20.1070.10:FF:000010">
    <property type="entry name" value="Olfactory receptor"/>
    <property type="match status" value="1"/>
</dbReference>
<evidence type="ECO:0000256" key="15">
    <source>
        <dbReference type="RuleBase" id="RU363047"/>
    </source>
</evidence>
<protein>
    <recommendedName>
        <fullName evidence="15">Olfactory receptor</fullName>
    </recommendedName>
</protein>
<feature type="transmembrane region" description="Helical" evidence="15">
    <location>
        <begin position="197"/>
        <end position="223"/>
    </location>
</feature>
<dbReference type="InterPro" id="IPR017452">
    <property type="entry name" value="GPCR_Rhodpsn_7TM"/>
</dbReference>
<evidence type="ECO:0000256" key="5">
    <source>
        <dbReference type="ARBA" id="ARBA00022692"/>
    </source>
</evidence>
<evidence type="ECO:0000256" key="9">
    <source>
        <dbReference type="ARBA" id="ARBA00023136"/>
    </source>
</evidence>
<keyword evidence="6 15" id="KW-0552">Olfaction</keyword>
<dbReference type="PRINTS" id="PR00245">
    <property type="entry name" value="OLFACTORYR"/>
</dbReference>
<evidence type="ECO:0000256" key="6">
    <source>
        <dbReference type="ARBA" id="ARBA00022725"/>
    </source>
</evidence>
<keyword evidence="5 14" id="KW-0812">Transmembrane</keyword>
<gene>
    <name evidence="17" type="ORF">XELAEV_18019495mg</name>
</gene>
<dbReference type="GO" id="GO:0004930">
    <property type="term" value="F:G protein-coupled receptor activity"/>
    <property type="evidence" value="ECO:0007669"/>
    <property type="project" value="UniProtKB-KW"/>
</dbReference>
<dbReference type="Gene3D" id="1.20.1070.10">
    <property type="entry name" value="Rhodopsin 7-helix transmembrane proteins"/>
    <property type="match status" value="1"/>
</dbReference>
<dbReference type="InterPro" id="IPR000725">
    <property type="entry name" value="Olfact_rcpt"/>
</dbReference>
<dbReference type="PROSITE" id="PS00237">
    <property type="entry name" value="G_PROTEIN_RECEP_F1_1"/>
    <property type="match status" value="1"/>
</dbReference>
<dbReference type="PRINTS" id="PR00237">
    <property type="entry name" value="GPCRRHODOPSN"/>
</dbReference>
<evidence type="ECO:0000256" key="12">
    <source>
        <dbReference type="ARBA" id="ARBA00023180"/>
    </source>
</evidence>
<dbReference type="GO" id="GO:0004984">
    <property type="term" value="F:olfactory receptor activity"/>
    <property type="evidence" value="ECO:0007669"/>
    <property type="project" value="InterPro"/>
</dbReference>
<keyword evidence="7 15" id="KW-1133">Transmembrane helix</keyword>
<feature type="transmembrane region" description="Helical" evidence="15">
    <location>
        <begin position="96"/>
        <end position="118"/>
    </location>
</feature>
<dbReference type="PANTHER" id="PTHR24242:SF253">
    <property type="entry name" value="OLFACTORY RECEPTOR-RELATED"/>
    <property type="match status" value="1"/>
</dbReference>
<feature type="transmembrane region" description="Helical" evidence="15">
    <location>
        <begin position="139"/>
        <end position="162"/>
    </location>
</feature>
<dbReference type="GO" id="GO:0005886">
    <property type="term" value="C:plasma membrane"/>
    <property type="evidence" value="ECO:0007669"/>
    <property type="project" value="UniProtKB-SubCell"/>
</dbReference>
<feature type="domain" description="G-protein coupled receptors family 1 profile" evidence="16">
    <location>
        <begin position="39"/>
        <end position="288"/>
    </location>
</feature>
<evidence type="ECO:0000256" key="11">
    <source>
        <dbReference type="ARBA" id="ARBA00023170"/>
    </source>
</evidence>
<dbReference type="InterPro" id="IPR000276">
    <property type="entry name" value="GPCR_Rhodpsn"/>
</dbReference>
<feature type="transmembrane region" description="Helical" evidence="15">
    <location>
        <begin position="235"/>
        <end position="259"/>
    </location>
</feature>
<dbReference type="PANTHER" id="PTHR24242">
    <property type="entry name" value="G-PROTEIN COUPLED RECEPTOR"/>
    <property type="match status" value="1"/>
</dbReference>
<evidence type="ECO:0000256" key="3">
    <source>
        <dbReference type="ARBA" id="ARBA00022475"/>
    </source>
</evidence>
<reference evidence="18" key="1">
    <citation type="journal article" date="2016" name="Nature">
        <title>Genome evolution in the allotetraploid frog Xenopus laevis.</title>
        <authorList>
            <person name="Session A.M."/>
            <person name="Uno Y."/>
            <person name="Kwon T."/>
            <person name="Chapman J.A."/>
            <person name="Toyoda A."/>
            <person name="Takahashi S."/>
            <person name="Fukui A."/>
            <person name="Hikosaka A."/>
            <person name="Suzuki A."/>
            <person name="Kondo M."/>
            <person name="van Heeringen S.J."/>
            <person name="Quigley I."/>
            <person name="Heinz S."/>
            <person name="Ogino H."/>
            <person name="Ochi H."/>
            <person name="Hellsten U."/>
            <person name="Lyons J.B."/>
            <person name="Simakov O."/>
            <person name="Putnam N."/>
            <person name="Stites J."/>
            <person name="Kuroki Y."/>
            <person name="Tanaka T."/>
            <person name="Michiue T."/>
            <person name="Watanabe M."/>
            <person name="Bogdanovic O."/>
            <person name="Lister R."/>
            <person name="Georgiou G."/>
            <person name="Paranjpe S.S."/>
            <person name="van Kruijsbergen I."/>
            <person name="Shu S."/>
            <person name="Carlson J."/>
            <person name="Kinoshita T."/>
            <person name="Ohta Y."/>
            <person name="Mawaribuchi S."/>
            <person name="Jenkins J."/>
            <person name="Grimwood J."/>
            <person name="Schmutz J."/>
            <person name="Mitros T."/>
            <person name="Mozaffari S.V."/>
            <person name="Suzuki Y."/>
            <person name="Haramoto Y."/>
            <person name="Yamamoto T.S."/>
            <person name="Takagi C."/>
            <person name="Heald R."/>
            <person name="Miller K."/>
            <person name="Haudenschild C."/>
            <person name="Kitzman J."/>
            <person name="Nakayama T."/>
            <person name="Izutsu Y."/>
            <person name="Robert J."/>
            <person name="Fortriede J."/>
            <person name="Burns K."/>
            <person name="Lotay V."/>
            <person name="Karimi K."/>
            <person name="Yasuoka Y."/>
            <person name="Dichmann D.S."/>
            <person name="Flajnik M.F."/>
            <person name="Houston D.W."/>
            <person name="Shendure J."/>
            <person name="DuPasquier L."/>
            <person name="Vize P.D."/>
            <person name="Zorn A.M."/>
            <person name="Ito M."/>
            <person name="Marcotte E.M."/>
            <person name="Wallingford J.B."/>
            <person name="Ito Y."/>
            <person name="Asashima M."/>
            <person name="Ueno N."/>
            <person name="Matsuda Y."/>
            <person name="Veenstra G.J."/>
            <person name="Fujiyama A."/>
            <person name="Harland R.M."/>
            <person name="Taira M."/>
            <person name="Rokhsar D.S."/>
        </authorList>
    </citation>
    <scope>NUCLEOTIDE SEQUENCE [LARGE SCALE GENOMIC DNA]</scope>
    <source>
        <strain evidence="18">J</strain>
    </source>
</reference>
<keyword evidence="13 14" id="KW-0807">Transducer</keyword>
<evidence type="ECO:0000259" key="16">
    <source>
        <dbReference type="PROSITE" id="PS50262"/>
    </source>
</evidence>
<dbReference type="FunFam" id="1.10.1220.70:FF:000001">
    <property type="entry name" value="Olfactory receptor"/>
    <property type="match status" value="1"/>
</dbReference>
<evidence type="ECO:0000256" key="8">
    <source>
        <dbReference type="ARBA" id="ARBA00023040"/>
    </source>
</evidence>
<evidence type="ECO:0000256" key="10">
    <source>
        <dbReference type="ARBA" id="ARBA00023157"/>
    </source>
</evidence>
<evidence type="ECO:0000313" key="17">
    <source>
        <dbReference type="EMBL" id="OCT90878.1"/>
    </source>
</evidence>
<dbReference type="PROSITE" id="PS50262">
    <property type="entry name" value="G_PROTEIN_RECEP_F1_2"/>
    <property type="match status" value="1"/>
</dbReference>
<keyword evidence="3 15" id="KW-1003">Cell membrane</keyword>
<feature type="transmembrane region" description="Helical" evidence="15">
    <location>
        <begin position="271"/>
        <end position="290"/>
    </location>
</feature>
<sequence length="312" mass="35039">MFNQTTAQELALLGFGNLHQMKGLLFFLFFLIYIATVTGNLLIIGLIATSSTLHSPMYFFICNLSLCEIIFTSNIVPNMLYVIWRELGTMTMYGCFFQFYVYCSSGSVECLLLTAMAFDRYQAICNPLRYSSVMHSSACNHLVLGAWLFGFTIMSIITLTLLSTQSCGSTVIDHIFCDLGPILELSIIDTHIIQSEALFIVITVGLFPFGFIIVSYGVIFWTILRIPSKLGRRKAFSTCSAHLVSVCTYFGTLFTIYLLPSTQRSVKVNKVLSLLYIVVTPLFNPIIYGLRNREMKTSFGLFFYKVGGCVNI</sequence>
<evidence type="ECO:0000256" key="7">
    <source>
        <dbReference type="ARBA" id="ARBA00022989"/>
    </source>
</evidence>
<feature type="transmembrane region" description="Helical" evidence="15">
    <location>
        <begin position="60"/>
        <end position="84"/>
    </location>
</feature>
<evidence type="ECO:0000256" key="4">
    <source>
        <dbReference type="ARBA" id="ARBA00022606"/>
    </source>
</evidence>
<accession>A0A974DFB3</accession>
<evidence type="ECO:0000256" key="1">
    <source>
        <dbReference type="ARBA" id="ARBA00004651"/>
    </source>
</evidence>
<dbReference type="Proteomes" id="UP000694892">
    <property type="component" value="Chromosome 3L"/>
</dbReference>
<keyword evidence="8 14" id="KW-0297">G-protein coupled receptor</keyword>
<evidence type="ECO:0000256" key="13">
    <source>
        <dbReference type="ARBA" id="ARBA00023224"/>
    </source>
</evidence>